<keyword evidence="4" id="KW-1185">Reference proteome</keyword>
<dbReference type="InterPro" id="IPR001202">
    <property type="entry name" value="WW_dom"/>
</dbReference>
<organism evidence="3 4">
    <name type="scientific">Pelagomonas calceolata</name>
    <dbReference type="NCBI Taxonomy" id="35677"/>
    <lineage>
        <taxon>Eukaryota</taxon>
        <taxon>Sar</taxon>
        <taxon>Stramenopiles</taxon>
        <taxon>Ochrophyta</taxon>
        <taxon>Pelagophyceae</taxon>
        <taxon>Pelagomonadales</taxon>
        <taxon>Pelagomonadaceae</taxon>
        <taxon>Pelagomonas</taxon>
    </lineage>
</organism>
<dbReference type="Proteomes" id="UP000789595">
    <property type="component" value="Unassembled WGS sequence"/>
</dbReference>
<feature type="region of interest" description="Disordered" evidence="1">
    <location>
        <begin position="301"/>
        <end position="335"/>
    </location>
</feature>
<reference evidence="3" key="1">
    <citation type="submission" date="2021-11" db="EMBL/GenBank/DDBJ databases">
        <authorList>
            <consortium name="Genoscope - CEA"/>
            <person name="William W."/>
        </authorList>
    </citation>
    <scope>NUCLEOTIDE SEQUENCE</scope>
</reference>
<feature type="compositionally biased region" description="Low complexity" evidence="1">
    <location>
        <begin position="13"/>
        <end position="28"/>
    </location>
</feature>
<feature type="region of interest" description="Disordered" evidence="1">
    <location>
        <begin position="1"/>
        <end position="34"/>
    </location>
</feature>
<dbReference type="CDD" id="cd00201">
    <property type="entry name" value="WW"/>
    <property type="match status" value="1"/>
</dbReference>
<feature type="domain" description="WW" evidence="2">
    <location>
        <begin position="274"/>
        <end position="308"/>
    </location>
</feature>
<proteinExistence type="predicted"/>
<evidence type="ECO:0000259" key="2">
    <source>
        <dbReference type="PROSITE" id="PS50020"/>
    </source>
</evidence>
<dbReference type="SMART" id="SM00456">
    <property type="entry name" value="WW"/>
    <property type="match status" value="1"/>
</dbReference>
<name>A0A8J2WNJ8_9STRA</name>
<dbReference type="EMBL" id="CAKKNE010000004">
    <property type="protein sequence ID" value="CAH0374355.1"/>
    <property type="molecule type" value="Genomic_DNA"/>
</dbReference>
<dbReference type="OrthoDB" id="10589640at2759"/>
<feature type="compositionally biased region" description="Basic residues" evidence="1">
    <location>
        <begin position="1"/>
        <end position="12"/>
    </location>
</feature>
<dbReference type="InterPro" id="IPR036020">
    <property type="entry name" value="WW_dom_sf"/>
</dbReference>
<accession>A0A8J2WNJ8</accession>
<evidence type="ECO:0000313" key="4">
    <source>
        <dbReference type="Proteomes" id="UP000789595"/>
    </source>
</evidence>
<feature type="non-terminal residue" evidence="3">
    <location>
        <position position="1"/>
    </location>
</feature>
<sequence length="335" mass="38136">LWLPRRSQRRAARQPPQATRQTPQTRTKAAPRRTTMLAQRAPAYTREYAQTLFVNTPKRCRVPWRLPGTVWLWSTSPDNVQVGTPRLDLEANQQTRIPILFPPRDRVGFRTVDVIVSCAPPEFSNAKQYVLRFHLSYVDPTQRGPGEEPQRLDEGARDDLMATKRRLDEAERASTTEKLLQLSQQCAQLHVKRLATPRYEAPPSTFSRRDQDEIQSLTAEIAALNGALKSHILSQSNQPSKVPRFAPNTMMNSSLASTGAFTANTRKRRQSKACEMRDGWFATYDYENARPYYFHPERRKVQWHPPPNQDAILVSYGKSPATSRPLESPAESGAS</sequence>
<dbReference type="PROSITE" id="PS50020">
    <property type="entry name" value="WW_DOMAIN_2"/>
    <property type="match status" value="1"/>
</dbReference>
<gene>
    <name evidence="3" type="ORF">PECAL_4P16300</name>
</gene>
<evidence type="ECO:0000256" key="1">
    <source>
        <dbReference type="SAM" id="MobiDB-lite"/>
    </source>
</evidence>
<protein>
    <recommendedName>
        <fullName evidence="2">WW domain-containing protein</fullName>
    </recommendedName>
</protein>
<evidence type="ECO:0000313" key="3">
    <source>
        <dbReference type="EMBL" id="CAH0374355.1"/>
    </source>
</evidence>
<comment type="caution">
    <text evidence="3">The sequence shown here is derived from an EMBL/GenBank/DDBJ whole genome shotgun (WGS) entry which is preliminary data.</text>
</comment>
<dbReference type="AlphaFoldDB" id="A0A8J2WNJ8"/>
<dbReference type="SUPFAM" id="SSF51045">
    <property type="entry name" value="WW domain"/>
    <property type="match status" value="1"/>
</dbReference>